<evidence type="ECO:0000256" key="4">
    <source>
        <dbReference type="ARBA" id="ARBA00023134"/>
    </source>
</evidence>
<dbReference type="InterPro" id="IPR008803">
    <property type="entry name" value="RHD3/Sey1"/>
</dbReference>
<dbReference type="GO" id="GO:0005783">
    <property type="term" value="C:endoplasmic reticulum"/>
    <property type="evidence" value="ECO:0007669"/>
    <property type="project" value="TreeGrafter"/>
</dbReference>
<dbReference type="Pfam" id="PF00122">
    <property type="entry name" value="E1-E2_ATPase"/>
    <property type="match status" value="1"/>
</dbReference>
<accession>A0AA35Y5A0</accession>
<dbReference type="Gene3D" id="2.70.150.10">
    <property type="entry name" value="Calcium-transporting ATPase, cytoplasmic transduction domain A"/>
    <property type="match status" value="1"/>
</dbReference>
<dbReference type="Pfam" id="PF05879">
    <property type="entry name" value="RHD3_GTPase"/>
    <property type="match status" value="1"/>
</dbReference>
<dbReference type="PANTHER" id="PTHR45923">
    <property type="entry name" value="PROTEIN SEY1"/>
    <property type="match status" value="1"/>
</dbReference>
<evidence type="ECO:0000313" key="8">
    <source>
        <dbReference type="EMBL" id="CAI9267809.1"/>
    </source>
</evidence>
<keyword evidence="5" id="KW-0472">Membrane</keyword>
<dbReference type="SUPFAM" id="SSF81653">
    <property type="entry name" value="Calcium ATPase, transduction domain A"/>
    <property type="match status" value="1"/>
</dbReference>
<comment type="similarity">
    <text evidence="6">Belongs to the TRAFAC class dynamin-like GTPase superfamily. GB1/RHD3 GTPase family.</text>
</comment>
<evidence type="ECO:0000256" key="2">
    <source>
        <dbReference type="ARBA" id="ARBA00022801"/>
    </source>
</evidence>
<dbReference type="EMBL" id="OX465077">
    <property type="protein sequence ID" value="CAI9267809.1"/>
    <property type="molecule type" value="Genomic_DNA"/>
</dbReference>
<dbReference type="GO" id="GO:0005525">
    <property type="term" value="F:GTP binding"/>
    <property type="evidence" value="ECO:0007669"/>
    <property type="project" value="UniProtKB-KW"/>
</dbReference>
<dbReference type="GO" id="GO:0016320">
    <property type="term" value="P:endoplasmic reticulum membrane fusion"/>
    <property type="evidence" value="ECO:0007669"/>
    <property type="project" value="TreeGrafter"/>
</dbReference>
<evidence type="ECO:0000256" key="5">
    <source>
        <dbReference type="ARBA" id="ARBA00023136"/>
    </source>
</evidence>
<dbReference type="Proteomes" id="UP001177003">
    <property type="component" value="Chromosome 1"/>
</dbReference>
<keyword evidence="4" id="KW-0342">GTP-binding</keyword>
<dbReference type="PANTHER" id="PTHR45923:SF2">
    <property type="entry name" value="PROTEIN SEY1"/>
    <property type="match status" value="1"/>
</dbReference>
<dbReference type="GO" id="GO:0003924">
    <property type="term" value="F:GTPase activity"/>
    <property type="evidence" value="ECO:0007669"/>
    <property type="project" value="TreeGrafter"/>
</dbReference>
<sequence>MDQVPPDGVLISGHSLSIDESSMTGESKIVTIVVVAVPEGLPLVVTLTPHKTTLMFVIRDKTRTPLENLEPVLREDIQKIWDSVPKPEAHKHTPLSDLFNVEVVALSSFSEKEEQSKEQADLAKQRVDEYIYTHMMQETGGLKSMVGESE</sequence>
<organism evidence="8 9">
    <name type="scientific">Lactuca saligna</name>
    <name type="common">Willowleaf lettuce</name>
    <dbReference type="NCBI Taxonomy" id="75948"/>
    <lineage>
        <taxon>Eukaryota</taxon>
        <taxon>Viridiplantae</taxon>
        <taxon>Streptophyta</taxon>
        <taxon>Embryophyta</taxon>
        <taxon>Tracheophyta</taxon>
        <taxon>Spermatophyta</taxon>
        <taxon>Magnoliopsida</taxon>
        <taxon>eudicotyledons</taxon>
        <taxon>Gunneridae</taxon>
        <taxon>Pentapetalae</taxon>
        <taxon>asterids</taxon>
        <taxon>campanulids</taxon>
        <taxon>Asterales</taxon>
        <taxon>Asteraceae</taxon>
        <taxon>Cichorioideae</taxon>
        <taxon>Cichorieae</taxon>
        <taxon>Lactucinae</taxon>
        <taxon>Lactuca</taxon>
    </lineage>
</organism>
<gene>
    <name evidence="8" type="ORF">LSALG_LOCUS8270</name>
</gene>
<keyword evidence="9" id="KW-1185">Reference proteome</keyword>
<dbReference type="InterPro" id="IPR059000">
    <property type="entry name" value="ATPase_P-type_domA"/>
</dbReference>
<proteinExistence type="inferred from homology"/>
<dbReference type="AlphaFoldDB" id="A0AA35Y5A0"/>
<evidence type="ECO:0000313" key="9">
    <source>
        <dbReference type="Proteomes" id="UP001177003"/>
    </source>
</evidence>
<evidence type="ECO:0000256" key="3">
    <source>
        <dbReference type="ARBA" id="ARBA00022824"/>
    </source>
</evidence>
<dbReference type="PROSITE" id="PS51715">
    <property type="entry name" value="G_GB1_RHD3"/>
    <property type="match status" value="1"/>
</dbReference>
<dbReference type="InterPro" id="IPR008250">
    <property type="entry name" value="ATPase_P-typ_transduc_dom_A_sf"/>
</dbReference>
<dbReference type="InterPro" id="IPR030386">
    <property type="entry name" value="G_GB1_RHD3_dom"/>
</dbReference>
<name>A0AA35Y5A0_LACSI</name>
<reference evidence="8" key="1">
    <citation type="submission" date="2023-04" db="EMBL/GenBank/DDBJ databases">
        <authorList>
            <person name="Vijverberg K."/>
            <person name="Xiong W."/>
            <person name="Schranz E."/>
        </authorList>
    </citation>
    <scope>NUCLEOTIDE SEQUENCE</scope>
</reference>
<keyword evidence="1" id="KW-0547">Nucleotide-binding</keyword>
<keyword evidence="2" id="KW-0378">Hydrolase</keyword>
<feature type="domain" description="GB1/RHD3-type G" evidence="7">
    <location>
        <begin position="1"/>
        <end position="150"/>
    </location>
</feature>
<evidence type="ECO:0000259" key="7">
    <source>
        <dbReference type="PROSITE" id="PS51715"/>
    </source>
</evidence>
<protein>
    <recommendedName>
        <fullName evidence="7">GB1/RHD3-type G domain-containing protein</fullName>
    </recommendedName>
</protein>
<evidence type="ECO:0000256" key="1">
    <source>
        <dbReference type="ARBA" id="ARBA00022741"/>
    </source>
</evidence>
<keyword evidence="3" id="KW-0256">Endoplasmic reticulum</keyword>
<evidence type="ECO:0000256" key="6">
    <source>
        <dbReference type="PROSITE-ProRule" id="PRU01052"/>
    </source>
</evidence>